<dbReference type="PRINTS" id="PR00990">
    <property type="entry name" value="RIBOKINASE"/>
</dbReference>
<dbReference type="Gene3D" id="3.40.1190.20">
    <property type="match status" value="1"/>
</dbReference>
<dbReference type="GO" id="GO:0006796">
    <property type="term" value="P:phosphate-containing compound metabolic process"/>
    <property type="evidence" value="ECO:0007669"/>
    <property type="project" value="UniProtKB-ARBA"/>
</dbReference>
<evidence type="ECO:0000313" key="5">
    <source>
        <dbReference type="EMBL" id="TKR25987.1"/>
    </source>
</evidence>
<dbReference type="InterPro" id="IPR011611">
    <property type="entry name" value="PfkB_dom"/>
</dbReference>
<dbReference type="AlphaFoldDB" id="A0A4U5JE97"/>
<sequence length="280" mass="29097">MHIVCAGHINWDVRLHVDRLPTPDGEGLIKRRHESGGGSAANVAVGLAELGGASHVLGSVGDDERGAKATRRLEDAGVEPHVRTVGKATTVKYILVDEAGDVALLGTDGANESFGADDLPVATLEGAGALHLTGQDPETAAELARRASPETVVSFDPGRRAADRDYDAVFGHVDLLFVNAREAQAIDVDVPIIVTKLGAKGATWAGPDGVVESPGIDVEAVVDTTGAGDAFAAGFFTAWLDDRDPARALRVANACGALAVGEEGPDANLSWERIETMLDR</sequence>
<reference evidence="5 6" key="1">
    <citation type="submission" date="2019-04" db="EMBL/GenBank/DDBJ databases">
        <title>Natronomonas sp. F20-122 a newhaloarchaeon isolated from a saline saltern of Isla Bacuta, Huelva, Spain.</title>
        <authorList>
            <person name="Duran-Viseras A."/>
            <person name="Sanchez-Porro C."/>
            <person name="Ventosa A."/>
        </authorList>
    </citation>
    <scope>NUCLEOTIDE SEQUENCE [LARGE SCALE GENOMIC DNA]</scope>
    <source>
        <strain evidence="5 6">F20-122</strain>
    </source>
</reference>
<organism evidence="5 6">
    <name type="scientific">Natronomonas salsuginis</name>
    <dbReference type="NCBI Taxonomy" id="2217661"/>
    <lineage>
        <taxon>Archaea</taxon>
        <taxon>Methanobacteriati</taxon>
        <taxon>Methanobacteriota</taxon>
        <taxon>Stenosarchaea group</taxon>
        <taxon>Halobacteria</taxon>
        <taxon>Halobacteriales</taxon>
        <taxon>Natronomonadaceae</taxon>
        <taxon>Natronomonas</taxon>
    </lineage>
</organism>
<dbReference type="InterPro" id="IPR002173">
    <property type="entry name" value="Carboh/pur_kinase_PfkB_CS"/>
</dbReference>
<evidence type="ECO:0000256" key="1">
    <source>
        <dbReference type="ARBA" id="ARBA00010688"/>
    </source>
</evidence>
<dbReference type="PANTHER" id="PTHR10584:SF166">
    <property type="entry name" value="RIBOKINASE"/>
    <property type="match status" value="1"/>
</dbReference>
<gene>
    <name evidence="5" type="ORF">DM868_05695</name>
</gene>
<dbReference type="InterPro" id="IPR029056">
    <property type="entry name" value="Ribokinase-like"/>
</dbReference>
<evidence type="ECO:0000256" key="2">
    <source>
        <dbReference type="ARBA" id="ARBA00022679"/>
    </source>
</evidence>
<dbReference type="PANTHER" id="PTHR10584">
    <property type="entry name" value="SUGAR KINASE"/>
    <property type="match status" value="1"/>
</dbReference>
<dbReference type="OrthoDB" id="26949at2157"/>
<protein>
    <submittedName>
        <fullName evidence="5">Carbohydrate kinase family protein</fullName>
    </submittedName>
</protein>
<evidence type="ECO:0000313" key="6">
    <source>
        <dbReference type="Proteomes" id="UP000308037"/>
    </source>
</evidence>
<evidence type="ECO:0000259" key="4">
    <source>
        <dbReference type="Pfam" id="PF00294"/>
    </source>
</evidence>
<dbReference type="SUPFAM" id="SSF53613">
    <property type="entry name" value="Ribokinase-like"/>
    <property type="match status" value="1"/>
</dbReference>
<keyword evidence="6" id="KW-1185">Reference proteome</keyword>
<comment type="similarity">
    <text evidence="1">Belongs to the carbohydrate kinase PfkB family.</text>
</comment>
<comment type="caution">
    <text evidence="5">The sequence shown here is derived from an EMBL/GenBank/DDBJ whole genome shotgun (WGS) entry which is preliminary data.</text>
</comment>
<name>A0A4U5JE97_9EURY</name>
<dbReference type="RefSeq" id="WP_137275889.1">
    <property type="nucleotide sequence ID" value="NZ_QKNX01000002.1"/>
</dbReference>
<evidence type="ECO:0000256" key="3">
    <source>
        <dbReference type="ARBA" id="ARBA00022777"/>
    </source>
</evidence>
<keyword evidence="3 5" id="KW-0418">Kinase</keyword>
<proteinExistence type="inferred from homology"/>
<dbReference type="Pfam" id="PF00294">
    <property type="entry name" value="PfkB"/>
    <property type="match status" value="1"/>
</dbReference>
<keyword evidence="2" id="KW-0808">Transferase</keyword>
<dbReference type="GO" id="GO:0016301">
    <property type="term" value="F:kinase activity"/>
    <property type="evidence" value="ECO:0007669"/>
    <property type="project" value="UniProtKB-KW"/>
</dbReference>
<accession>A0A4U5JE97</accession>
<dbReference type="Proteomes" id="UP000308037">
    <property type="component" value="Unassembled WGS sequence"/>
</dbReference>
<feature type="domain" description="Carbohydrate kinase PfkB" evidence="4">
    <location>
        <begin position="2"/>
        <end position="269"/>
    </location>
</feature>
<dbReference type="PROSITE" id="PS00583">
    <property type="entry name" value="PFKB_KINASES_1"/>
    <property type="match status" value="1"/>
</dbReference>
<dbReference type="EMBL" id="QKNX01000002">
    <property type="protein sequence ID" value="TKR25987.1"/>
    <property type="molecule type" value="Genomic_DNA"/>
</dbReference>
<dbReference type="InterPro" id="IPR002139">
    <property type="entry name" value="Ribo/fructo_kinase"/>
</dbReference>